<keyword evidence="3" id="KW-1185">Reference proteome</keyword>
<dbReference type="AlphaFoldDB" id="A0A3M8AJG6"/>
<dbReference type="OrthoDB" id="949132at2"/>
<proteinExistence type="predicted"/>
<accession>A0A3M8AJG6</accession>
<organism evidence="2 3">
    <name type="scientific">Agromyces tardus</name>
    <dbReference type="NCBI Taxonomy" id="2583849"/>
    <lineage>
        <taxon>Bacteria</taxon>
        <taxon>Bacillati</taxon>
        <taxon>Actinomycetota</taxon>
        <taxon>Actinomycetes</taxon>
        <taxon>Micrococcales</taxon>
        <taxon>Microbacteriaceae</taxon>
        <taxon>Agromyces</taxon>
    </lineage>
</organism>
<dbReference type="EMBL" id="RHHB01000007">
    <property type="protein sequence ID" value="RNB50605.1"/>
    <property type="molecule type" value="Genomic_DNA"/>
</dbReference>
<comment type="caution">
    <text evidence="2">The sequence shown here is derived from an EMBL/GenBank/DDBJ whole genome shotgun (WGS) entry which is preliminary data.</text>
</comment>
<dbReference type="Proteomes" id="UP000275048">
    <property type="component" value="Unassembled WGS sequence"/>
</dbReference>
<dbReference type="GO" id="GO:0051920">
    <property type="term" value="F:peroxiredoxin activity"/>
    <property type="evidence" value="ECO:0007669"/>
    <property type="project" value="InterPro"/>
</dbReference>
<name>A0A3M8AJG6_9MICO</name>
<dbReference type="InterPro" id="IPR003779">
    <property type="entry name" value="CMD-like"/>
</dbReference>
<protein>
    <submittedName>
        <fullName evidence="2">Carboxymuconolactone decarboxylase family protein</fullName>
    </submittedName>
</protein>
<feature type="domain" description="Carboxymuconolactone decarboxylase-like" evidence="1">
    <location>
        <begin position="56"/>
        <end position="125"/>
    </location>
</feature>
<dbReference type="Gene3D" id="1.20.1290.10">
    <property type="entry name" value="AhpD-like"/>
    <property type="match status" value="1"/>
</dbReference>
<dbReference type="PANTHER" id="PTHR34846">
    <property type="entry name" value="4-CARBOXYMUCONOLACTONE DECARBOXYLASE FAMILY PROTEIN (AFU_ORTHOLOGUE AFUA_6G11590)"/>
    <property type="match status" value="1"/>
</dbReference>
<dbReference type="InterPro" id="IPR029032">
    <property type="entry name" value="AhpD-like"/>
</dbReference>
<evidence type="ECO:0000313" key="3">
    <source>
        <dbReference type="Proteomes" id="UP000275048"/>
    </source>
</evidence>
<sequence>MAGRVHPFPPDTLSGARRELYDAVAGGPRARGPQHFALTRADGSLRGPFNAFLLSPDLGGALQDVGAAIRYRGALSDRAREIAILLVAAHWDSDFEREAHEAVGAAAGLTEAELGALRLGDLAAFTGDESLVAAVTMQLLGGDLDDRAWNEASVALGAEVVFELTVLVGYYATLALQLRVFRVDS</sequence>
<gene>
    <name evidence="2" type="ORF">EDM22_06240</name>
</gene>
<evidence type="ECO:0000313" key="2">
    <source>
        <dbReference type="EMBL" id="RNB50605.1"/>
    </source>
</evidence>
<evidence type="ECO:0000259" key="1">
    <source>
        <dbReference type="Pfam" id="PF02627"/>
    </source>
</evidence>
<dbReference type="RefSeq" id="WP_122936206.1">
    <property type="nucleotide sequence ID" value="NZ_JBHSNT010000068.1"/>
</dbReference>
<dbReference type="Pfam" id="PF02627">
    <property type="entry name" value="CMD"/>
    <property type="match status" value="1"/>
</dbReference>
<reference evidence="2 3" key="1">
    <citation type="submission" date="2018-10" db="EMBL/GenBank/DDBJ databases">
        <title>Isolation, diversity and antibacterial activity of antinobacteria from the wheat rhizosphere soil.</title>
        <authorList>
            <person name="Sun T."/>
        </authorList>
    </citation>
    <scope>NUCLEOTIDE SEQUENCE [LARGE SCALE GENOMIC DNA]</scope>
    <source>
        <strain evidence="2 3">SJ-23</strain>
    </source>
</reference>
<dbReference type="SUPFAM" id="SSF69118">
    <property type="entry name" value="AhpD-like"/>
    <property type="match status" value="1"/>
</dbReference>
<dbReference type="PANTHER" id="PTHR34846:SF11">
    <property type="entry name" value="4-CARBOXYMUCONOLACTONE DECARBOXYLASE FAMILY PROTEIN (AFU_ORTHOLOGUE AFUA_6G11590)"/>
    <property type="match status" value="1"/>
</dbReference>